<feature type="region of interest" description="Disordered" evidence="1">
    <location>
        <begin position="1"/>
        <end position="68"/>
    </location>
</feature>
<gene>
    <name evidence="2" type="ORF">FRX31_030868</name>
</gene>
<organism evidence="2 3">
    <name type="scientific">Thalictrum thalictroides</name>
    <name type="common">Rue-anemone</name>
    <name type="synonym">Anemone thalictroides</name>
    <dbReference type="NCBI Taxonomy" id="46969"/>
    <lineage>
        <taxon>Eukaryota</taxon>
        <taxon>Viridiplantae</taxon>
        <taxon>Streptophyta</taxon>
        <taxon>Embryophyta</taxon>
        <taxon>Tracheophyta</taxon>
        <taxon>Spermatophyta</taxon>
        <taxon>Magnoliopsida</taxon>
        <taxon>Ranunculales</taxon>
        <taxon>Ranunculaceae</taxon>
        <taxon>Thalictroideae</taxon>
        <taxon>Thalictrum</taxon>
    </lineage>
</organism>
<keyword evidence="3" id="KW-1185">Reference proteome</keyword>
<sequence length="68" mass="6777">MNTSFFGRVPKASPSSSHRCQPSGFPGGVSLPASPKLHPPPATGVSLPASPKLHPPPATGVSLPASPV</sequence>
<dbReference type="Proteomes" id="UP000554482">
    <property type="component" value="Unassembled WGS sequence"/>
</dbReference>
<accession>A0A7J6V432</accession>
<dbReference type="EMBL" id="JABWDY010038637">
    <property type="protein sequence ID" value="KAF5179547.1"/>
    <property type="molecule type" value="Genomic_DNA"/>
</dbReference>
<proteinExistence type="predicted"/>
<reference evidence="2 3" key="1">
    <citation type="submission" date="2020-06" db="EMBL/GenBank/DDBJ databases">
        <title>Transcriptomic and genomic resources for Thalictrum thalictroides and T. hernandezii: Facilitating candidate gene discovery in an emerging model plant lineage.</title>
        <authorList>
            <person name="Arias T."/>
            <person name="Riano-Pachon D.M."/>
            <person name="Di Stilio V.S."/>
        </authorList>
    </citation>
    <scope>NUCLEOTIDE SEQUENCE [LARGE SCALE GENOMIC DNA]</scope>
    <source>
        <strain evidence="3">cv. WT478/WT964</strain>
        <tissue evidence="2">Leaves</tissue>
    </source>
</reference>
<evidence type="ECO:0000313" key="3">
    <source>
        <dbReference type="Proteomes" id="UP000554482"/>
    </source>
</evidence>
<dbReference type="AlphaFoldDB" id="A0A7J6V432"/>
<evidence type="ECO:0000313" key="2">
    <source>
        <dbReference type="EMBL" id="KAF5179547.1"/>
    </source>
</evidence>
<comment type="caution">
    <text evidence="2">The sequence shown here is derived from an EMBL/GenBank/DDBJ whole genome shotgun (WGS) entry which is preliminary data.</text>
</comment>
<name>A0A7J6V432_THATH</name>
<evidence type="ECO:0000256" key="1">
    <source>
        <dbReference type="SAM" id="MobiDB-lite"/>
    </source>
</evidence>
<feature type="non-terminal residue" evidence="2">
    <location>
        <position position="68"/>
    </location>
</feature>
<protein>
    <submittedName>
        <fullName evidence="2">Uncharacterized protein</fullName>
    </submittedName>
</protein>